<dbReference type="AlphaFoldDB" id="A0AA38IFD5"/>
<dbReference type="InterPro" id="IPR009003">
    <property type="entry name" value="Peptidase_S1_PA"/>
</dbReference>
<dbReference type="InterPro" id="IPR001254">
    <property type="entry name" value="Trypsin_dom"/>
</dbReference>
<feature type="signal peptide" evidence="3">
    <location>
        <begin position="1"/>
        <end position="16"/>
    </location>
</feature>
<accession>A0AA38IFD5</accession>
<dbReference type="GO" id="GO:0004252">
    <property type="term" value="F:serine-type endopeptidase activity"/>
    <property type="evidence" value="ECO:0007669"/>
    <property type="project" value="InterPro"/>
</dbReference>
<name>A0AA38IFD5_9CUCU</name>
<evidence type="ECO:0000256" key="3">
    <source>
        <dbReference type="SAM" id="SignalP"/>
    </source>
</evidence>
<protein>
    <recommendedName>
        <fullName evidence="4">Peptidase S1 domain-containing protein</fullName>
    </recommendedName>
</protein>
<dbReference type="Pfam" id="PF00089">
    <property type="entry name" value="Trypsin"/>
    <property type="match status" value="1"/>
</dbReference>
<dbReference type="PRINTS" id="PR00722">
    <property type="entry name" value="CHYMOTRYPSIN"/>
</dbReference>
<dbReference type="SMART" id="SM00020">
    <property type="entry name" value="Tryp_SPc"/>
    <property type="match status" value="1"/>
</dbReference>
<dbReference type="PROSITE" id="PS00134">
    <property type="entry name" value="TRYPSIN_HIS"/>
    <property type="match status" value="1"/>
</dbReference>
<evidence type="ECO:0000313" key="6">
    <source>
        <dbReference type="Proteomes" id="UP001168821"/>
    </source>
</evidence>
<dbReference type="Gene3D" id="2.40.10.10">
    <property type="entry name" value="Trypsin-like serine proteases"/>
    <property type="match status" value="1"/>
</dbReference>
<sequence>MLPKHLLLLTITTVYSLPQQKLNPRIFNGEPATKGQFPWQVGLYIPRNTGLTFCGGSLISDTWVLTAAHCLADAFFSIRILLGTLKSTGDDPDQIELHSQEYLYNYDFDPWSYENDVALIKLPEPVVFTDYIQPILLASEEVDAGTGVTVIGWGDTGDGARSSVLTYSNVTVAETCKDIGTVCTDSDPDSDAQNICGGDSGGPLVLNAFTYPVHIGITSFYNGACERGGYGGFTSTAYVREWIKTNTGI</sequence>
<dbReference type="GO" id="GO:0006508">
    <property type="term" value="P:proteolysis"/>
    <property type="evidence" value="ECO:0007669"/>
    <property type="project" value="UniProtKB-KW"/>
</dbReference>
<evidence type="ECO:0000313" key="5">
    <source>
        <dbReference type="EMBL" id="KAJ3652784.1"/>
    </source>
</evidence>
<keyword evidence="1" id="KW-1015">Disulfide bond</keyword>
<keyword evidence="6" id="KW-1185">Reference proteome</keyword>
<keyword evidence="2" id="KW-0378">Hydrolase</keyword>
<dbReference type="PROSITE" id="PS50240">
    <property type="entry name" value="TRYPSIN_DOM"/>
    <property type="match status" value="1"/>
</dbReference>
<evidence type="ECO:0000256" key="1">
    <source>
        <dbReference type="ARBA" id="ARBA00023157"/>
    </source>
</evidence>
<proteinExistence type="predicted"/>
<dbReference type="PANTHER" id="PTHR24252">
    <property type="entry name" value="ACROSIN-RELATED"/>
    <property type="match status" value="1"/>
</dbReference>
<dbReference type="FunFam" id="2.40.10.10:FF:000068">
    <property type="entry name" value="transmembrane protease serine 2"/>
    <property type="match status" value="1"/>
</dbReference>
<dbReference type="Proteomes" id="UP001168821">
    <property type="component" value="Unassembled WGS sequence"/>
</dbReference>
<dbReference type="EMBL" id="JALNTZ010000005">
    <property type="protein sequence ID" value="KAJ3652784.1"/>
    <property type="molecule type" value="Genomic_DNA"/>
</dbReference>
<comment type="caution">
    <text evidence="5">The sequence shown here is derived from an EMBL/GenBank/DDBJ whole genome shotgun (WGS) entry which is preliminary data.</text>
</comment>
<dbReference type="PANTHER" id="PTHR24252:SF7">
    <property type="entry name" value="HYALIN"/>
    <property type="match status" value="1"/>
</dbReference>
<organism evidence="5 6">
    <name type="scientific">Zophobas morio</name>
    <dbReference type="NCBI Taxonomy" id="2755281"/>
    <lineage>
        <taxon>Eukaryota</taxon>
        <taxon>Metazoa</taxon>
        <taxon>Ecdysozoa</taxon>
        <taxon>Arthropoda</taxon>
        <taxon>Hexapoda</taxon>
        <taxon>Insecta</taxon>
        <taxon>Pterygota</taxon>
        <taxon>Neoptera</taxon>
        <taxon>Endopterygota</taxon>
        <taxon>Coleoptera</taxon>
        <taxon>Polyphaga</taxon>
        <taxon>Cucujiformia</taxon>
        <taxon>Tenebrionidae</taxon>
        <taxon>Zophobas</taxon>
    </lineage>
</organism>
<keyword evidence="3" id="KW-0732">Signal</keyword>
<feature type="chain" id="PRO_5041387615" description="Peptidase S1 domain-containing protein" evidence="3">
    <location>
        <begin position="17"/>
        <end position="249"/>
    </location>
</feature>
<reference evidence="5" key="1">
    <citation type="journal article" date="2023" name="G3 (Bethesda)">
        <title>Whole genome assemblies of Zophobas morio and Tenebrio molitor.</title>
        <authorList>
            <person name="Kaur S."/>
            <person name="Stinson S.A."/>
            <person name="diCenzo G.C."/>
        </authorList>
    </citation>
    <scope>NUCLEOTIDE SEQUENCE</scope>
    <source>
        <strain evidence="5">QUZm001</strain>
    </source>
</reference>
<evidence type="ECO:0000256" key="2">
    <source>
        <dbReference type="RuleBase" id="RU363034"/>
    </source>
</evidence>
<gene>
    <name evidence="5" type="ORF">Zmor_018717</name>
</gene>
<feature type="domain" description="Peptidase S1" evidence="4">
    <location>
        <begin position="26"/>
        <end position="248"/>
    </location>
</feature>
<dbReference type="SUPFAM" id="SSF50494">
    <property type="entry name" value="Trypsin-like serine proteases"/>
    <property type="match status" value="1"/>
</dbReference>
<evidence type="ECO:0000259" key="4">
    <source>
        <dbReference type="PROSITE" id="PS50240"/>
    </source>
</evidence>
<keyword evidence="2" id="KW-0720">Serine protease</keyword>
<dbReference type="InterPro" id="IPR033116">
    <property type="entry name" value="TRYPSIN_SER"/>
</dbReference>
<dbReference type="PROSITE" id="PS00135">
    <property type="entry name" value="TRYPSIN_SER"/>
    <property type="match status" value="1"/>
</dbReference>
<dbReference type="InterPro" id="IPR001314">
    <property type="entry name" value="Peptidase_S1A"/>
</dbReference>
<dbReference type="InterPro" id="IPR043504">
    <property type="entry name" value="Peptidase_S1_PA_chymotrypsin"/>
</dbReference>
<keyword evidence="2" id="KW-0645">Protease</keyword>
<dbReference type="CDD" id="cd00190">
    <property type="entry name" value="Tryp_SPc"/>
    <property type="match status" value="1"/>
</dbReference>
<dbReference type="InterPro" id="IPR018114">
    <property type="entry name" value="TRYPSIN_HIS"/>
</dbReference>